<dbReference type="GO" id="GO:0020037">
    <property type="term" value="F:heme binding"/>
    <property type="evidence" value="ECO:0007669"/>
    <property type="project" value="UniProtKB-UniRule"/>
</dbReference>
<keyword evidence="4 14" id="KW-0812">Transmembrane</keyword>
<evidence type="ECO:0000256" key="7">
    <source>
        <dbReference type="ARBA" id="ARBA00022848"/>
    </source>
</evidence>
<evidence type="ECO:0000313" key="16">
    <source>
        <dbReference type="EMBL" id="KAF0314228.1"/>
    </source>
</evidence>
<keyword evidence="8" id="KW-0249">Electron transport</keyword>
<dbReference type="PANTHER" id="PTHR19359">
    <property type="entry name" value="CYTOCHROME B5"/>
    <property type="match status" value="1"/>
</dbReference>
<keyword evidence="6" id="KW-0256">Endoplasmic reticulum</keyword>
<evidence type="ECO:0000256" key="6">
    <source>
        <dbReference type="ARBA" id="ARBA00022824"/>
    </source>
</evidence>
<dbReference type="Pfam" id="PF00173">
    <property type="entry name" value="Cyt-b5"/>
    <property type="match status" value="1"/>
</dbReference>
<dbReference type="PROSITE" id="PS50255">
    <property type="entry name" value="CYTOCHROME_B5_2"/>
    <property type="match status" value="1"/>
</dbReference>
<keyword evidence="7" id="KW-0492">Microsome</keyword>
<dbReference type="PRINTS" id="PR00363">
    <property type="entry name" value="CYTOCHROMEB5"/>
</dbReference>
<dbReference type="GO" id="GO:0046872">
    <property type="term" value="F:metal ion binding"/>
    <property type="evidence" value="ECO:0007669"/>
    <property type="project" value="UniProtKB-UniRule"/>
</dbReference>
<comment type="similarity">
    <text evidence="12 14">Belongs to the cytochrome b5 family.</text>
</comment>
<protein>
    <recommendedName>
        <fullName evidence="13">Cytochrome b5</fullName>
    </recommendedName>
</protein>
<organism evidence="16 17">
    <name type="scientific">Amphibalanus amphitrite</name>
    <name type="common">Striped barnacle</name>
    <name type="synonym">Balanus amphitrite</name>
    <dbReference type="NCBI Taxonomy" id="1232801"/>
    <lineage>
        <taxon>Eukaryota</taxon>
        <taxon>Metazoa</taxon>
        <taxon>Ecdysozoa</taxon>
        <taxon>Arthropoda</taxon>
        <taxon>Crustacea</taxon>
        <taxon>Multicrustacea</taxon>
        <taxon>Cirripedia</taxon>
        <taxon>Thoracica</taxon>
        <taxon>Thoracicalcarea</taxon>
        <taxon>Balanomorpha</taxon>
        <taxon>Balanoidea</taxon>
        <taxon>Balanidae</taxon>
        <taxon>Amphibalaninae</taxon>
        <taxon>Amphibalanus</taxon>
    </lineage>
</organism>
<dbReference type="FunFam" id="3.10.120.10:FF:000002">
    <property type="entry name" value="Cytochrome b5 type B"/>
    <property type="match status" value="1"/>
</dbReference>
<name>A0A6A4XFW9_AMPAM</name>
<evidence type="ECO:0000256" key="3">
    <source>
        <dbReference type="ARBA" id="ARBA00022617"/>
    </source>
</evidence>
<dbReference type="SUPFAM" id="SSF55856">
    <property type="entry name" value="Cytochrome b5-like heme/steroid binding domain"/>
    <property type="match status" value="1"/>
</dbReference>
<evidence type="ECO:0000256" key="8">
    <source>
        <dbReference type="ARBA" id="ARBA00022982"/>
    </source>
</evidence>
<dbReference type="GO" id="GO:0005789">
    <property type="term" value="C:endoplasmic reticulum membrane"/>
    <property type="evidence" value="ECO:0007669"/>
    <property type="project" value="UniProtKB-SubCell"/>
</dbReference>
<evidence type="ECO:0000256" key="13">
    <source>
        <dbReference type="ARBA" id="ARBA00039806"/>
    </source>
</evidence>
<evidence type="ECO:0000259" key="15">
    <source>
        <dbReference type="PROSITE" id="PS50255"/>
    </source>
</evidence>
<evidence type="ECO:0000256" key="9">
    <source>
        <dbReference type="ARBA" id="ARBA00023004"/>
    </source>
</evidence>
<dbReference type="InterPro" id="IPR001199">
    <property type="entry name" value="Cyt_B5-like_heme/steroid-bd"/>
</dbReference>
<dbReference type="PANTHER" id="PTHR19359:SF150">
    <property type="entry name" value="CYTOCHROME B5"/>
    <property type="match status" value="1"/>
</dbReference>
<evidence type="ECO:0000256" key="2">
    <source>
        <dbReference type="ARBA" id="ARBA00022448"/>
    </source>
</evidence>
<gene>
    <name evidence="16" type="primary">CYB5A</name>
    <name evidence="16" type="ORF">FJT64_015331</name>
</gene>
<evidence type="ECO:0000313" key="17">
    <source>
        <dbReference type="Proteomes" id="UP000440578"/>
    </source>
</evidence>
<keyword evidence="14" id="KW-1133">Transmembrane helix</keyword>
<dbReference type="SMART" id="SM01117">
    <property type="entry name" value="Cyt-b5"/>
    <property type="match status" value="1"/>
</dbReference>
<dbReference type="EMBL" id="VIIS01000039">
    <property type="protein sequence ID" value="KAF0314228.1"/>
    <property type="molecule type" value="Genomic_DNA"/>
</dbReference>
<keyword evidence="2" id="KW-0813">Transport</keyword>
<keyword evidence="10 14" id="KW-0472">Membrane</keyword>
<dbReference type="InterPro" id="IPR018506">
    <property type="entry name" value="Cyt_B5_heme-BS"/>
</dbReference>
<dbReference type="Gene3D" id="3.10.120.10">
    <property type="entry name" value="Cytochrome b5-like heme/steroid binding domain"/>
    <property type="match status" value="1"/>
</dbReference>
<feature type="transmembrane region" description="Helical" evidence="14">
    <location>
        <begin position="106"/>
        <end position="126"/>
    </location>
</feature>
<keyword evidence="5 14" id="KW-0479">Metal-binding</keyword>
<sequence>MPAEMKVYSLKEVEEHASDKDVWMVIHDRVYNVTKFLDEHPGGEEVLKDMAGKVATENFEDVGHSTDAREMMKEFQIGELAEEDKQHTKEKVFTWSSSDPAPSGGAMNWVAPIVAALVVALVYRLYVA</sequence>
<evidence type="ECO:0000256" key="12">
    <source>
        <dbReference type="ARBA" id="ARBA00038168"/>
    </source>
</evidence>
<proteinExistence type="inferred from homology"/>
<dbReference type="Proteomes" id="UP000440578">
    <property type="component" value="Unassembled WGS sequence"/>
</dbReference>
<dbReference type="AlphaFoldDB" id="A0A6A4XFW9"/>
<comment type="caution">
    <text evidence="16">The sequence shown here is derived from an EMBL/GenBank/DDBJ whole genome shotgun (WGS) entry which is preliminary data.</text>
</comment>
<accession>A0A6A4XFW9</accession>
<evidence type="ECO:0000256" key="10">
    <source>
        <dbReference type="ARBA" id="ARBA00023136"/>
    </source>
</evidence>
<evidence type="ECO:0000256" key="4">
    <source>
        <dbReference type="ARBA" id="ARBA00022692"/>
    </source>
</evidence>
<comment type="subcellular location">
    <subcellularLocation>
        <location evidence="1">Endoplasmic reticulum membrane</location>
        <topology evidence="1">Single-pass membrane protein</topology>
        <orientation evidence="1">Cytoplasmic side</orientation>
    </subcellularLocation>
    <subcellularLocation>
        <location evidence="11">Microsome membrane</location>
        <topology evidence="11">Single-pass membrane protein</topology>
        <orientation evidence="11">Cytoplasmic side</orientation>
    </subcellularLocation>
</comment>
<evidence type="ECO:0000256" key="5">
    <source>
        <dbReference type="ARBA" id="ARBA00022723"/>
    </source>
</evidence>
<evidence type="ECO:0000256" key="14">
    <source>
        <dbReference type="RuleBase" id="RU362121"/>
    </source>
</evidence>
<dbReference type="InterPro" id="IPR050668">
    <property type="entry name" value="Cytochrome_b5"/>
</dbReference>
<dbReference type="InterPro" id="IPR036400">
    <property type="entry name" value="Cyt_B5-like_heme/steroid_sf"/>
</dbReference>
<dbReference type="OrthoDB" id="260519at2759"/>
<evidence type="ECO:0000256" key="11">
    <source>
        <dbReference type="ARBA" id="ARBA00037877"/>
    </source>
</evidence>
<dbReference type="PROSITE" id="PS00191">
    <property type="entry name" value="CYTOCHROME_B5_1"/>
    <property type="match status" value="1"/>
</dbReference>
<keyword evidence="9 14" id="KW-0408">Iron</keyword>
<reference evidence="16 17" key="1">
    <citation type="submission" date="2019-07" db="EMBL/GenBank/DDBJ databases">
        <title>Draft genome assembly of a fouling barnacle, Amphibalanus amphitrite (Darwin, 1854): The first reference genome for Thecostraca.</title>
        <authorList>
            <person name="Kim W."/>
        </authorList>
    </citation>
    <scope>NUCLEOTIDE SEQUENCE [LARGE SCALE GENOMIC DNA]</scope>
    <source>
        <strain evidence="16">SNU_AA5</strain>
        <tissue evidence="16">Soma without cirri and trophi</tissue>
    </source>
</reference>
<keyword evidence="3 14" id="KW-0349">Heme</keyword>
<keyword evidence="17" id="KW-1185">Reference proteome</keyword>
<evidence type="ECO:0000256" key="1">
    <source>
        <dbReference type="ARBA" id="ARBA00004131"/>
    </source>
</evidence>
<feature type="domain" description="Cytochrome b5 heme-binding" evidence="15">
    <location>
        <begin position="5"/>
        <end position="81"/>
    </location>
</feature>